<accession>A0A857FJW6</accession>
<gene>
    <name evidence="1" type="ORF">FMA36_02530</name>
</gene>
<dbReference type="EMBL" id="CP041348">
    <property type="protein sequence ID" value="QHC34528.1"/>
    <property type="molecule type" value="Genomic_DNA"/>
</dbReference>
<sequence length="77" mass="8891">MPSIPVAAMMRTRRKTPQGREKFLVKLFAKSFRERRLFEKRWHPKTFLYSTRAGASVFSGVRGVIAAYKGHETPFCA</sequence>
<organism evidence="1 2">
    <name type="scientific">Komagataeibacter xylinus</name>
    <name type="common">Gluconacetobacter xylinus</name>
    <dbReference type="NCBI Taxonomy" id="28448"/>
    <lineage>
        <taxon>Bacteria</taxon>
        <taxon>Pseudomonadati</taxon>
        <taxon>Pseudomonadota</taxon>
        <taxon>Alphaproteobacteria</taxon>
        <taxon>Acetobacterales</taxon>
        <taxon>Acetobacteraceae</taxon>
        <taxon>Komagataeibacter</taxon>
    </lineage>
</organism>
<dbReference type="AlphaFoldDB" id="A0A857FJW6"/>
<name>A0A857FJW6_KOMXY</name>
<protein>
    <submittedName>
        <fullName evidence="1">Uncharacterized protein</fullName>
    </submittedName>
</protein>
<proteinExistence type="predicted"/>
<dbReference type="Proteomes" id="UP000464674">
    <property type="component" value="Chromosome"/>
</dbReference>
<reference evidence="1 2" key="1">
    <citation type="journal article" date="2020" name="Carbohydr. Polym.">
        <title>Characterization and optimization of production of bacterial cellulose from strain CGMCC 17276 based on whole-genome analysis.</title>
        <authorList>
            <person name="Lu T."/>
            <person name="Gao H."/>
            <person name="Liao B."/>
            <person name="Wu J."/>
            <person name="Zhang W."/>
            <person name="Huang J."/>
            <person name="Liu M."/>
            <person name="Huang J."/>
            <person name="Chang Z."/>
            <person name="Jin M."/>
            <person name="Yi Z."/>
            <person name="Jiang D."/>
        </authorList>
    </citation>
    <scope>NUCLEOTIDE SEQUENCE [LARGE SCALE GENOMIC DNA]</scope>
    <source>
        <strain evidence="1 2">CGMCC 17276</strain>
    </source>
</reference>
<evidence type="ECO:0000313" key="2">
    <source>
        <dbReference type="Proteomes" id="UP000464674"/>
    </source>
</evidence>
<evidence type="ECO:0000313" key="1">
    <source>
        <dbReference type="EMBL" id="QHC34528.1"/>
    </source>
</evidence>